<dbReference type="PANTHER" id="PTHR22931:SF9">
    <property type="entry name" value="PYRUVATE, PHOSPHATE DIKINASE 1, CHLOROPLASTIC"/>
    <property type="match status" value="1"/>
</dbReference>
<dbReference type="InterPro" id="IPR040442">
    <property type="entry name" value="Pyrv_kinase-like_dom_sf"/>
</dbReference>
<dbReference type="InterPro" id="IPR002192">
    <property type="entry name" value="PPDK_AMP/ATP-bd"/>
</dbReference>
<dbReference type="InterPro" id="IPR023151">
    <property type="entry name" value="PEP_util_CS"/>
</dbReference>
<feature type="active site" description="Proton donor" evidence="13">
    <location>
        <position position="865"/>
    </location>
</feature>
<dbReference type="Gene3D" id="1.10.189.10">
    <property type="entry name" value="Pyruvate Phosphate Dikinase, domain 2"/>
    <property type="match status" value="1"/>
</dbReference>
<evidence type="ECO:0000256" key="5">
    <source>
        <dbReference type="ARBA" id="ARBA00020138"/>
    </source>
</evidence>
<dbReference type="PANTHER" id="PTHR22931">
    <property type="entry name" value="PHOSPHOENOLPYRUVATE DIKINASE-RELATED"/>
    <property type="match status" value="1"/>
</dbReference>
<dbReference type="Pfam" id="PF02896">
    <property type="entry name" value="PEP-utilizers_C"/>
    <property type="match status" value="1"/>
</dbReference>
<evidence type="ECO:0000256" key="15">
    <source>
        <dbReference type="PIRSR" id="PIRSR000853-3"/>
    </source>
</evidence>
<dbReference type="Pfam" id="PF01326">
    <property type="entry name" value="PPDK_N"/>
    <property type="match status" value="3"/>
</dbReference>
<comment type="cofactor">
    <cofactor evidence="1 12 15">
        <name>Mg(2+)</name>
        <dbReference type="ChEBI" id="CHEBI:18420"/>
    </cofactor>
</comment>
<dbReference type="PROSITE" id="PS00370">
    <property type="entry name" value="PEP_ENZYMES_PHOS_SITE"/>
    <property type="match status" value="1"/>
</dbReference>
<feature type="domain" description="PEP-utilising enzyme mobile" evidence="16">
    <location>
        <begin position="437"/>
        <end position="518"/>
    </location>
</feature>
<feature type="binding site" evidence="14">
    <location>
        <position position="577"/>
    </location>
    <ligand>
        <name>substrate</name>
    </ligand>
</feature>
<evidence type="ECO:0000256" key="14">
    <source>
        <dbReference type="PIRSR" id="PIRSR000853-2"/>
    </source>
</evidence>
<proteinExistence type="inferred from homology"/>
<feature type="binding site" evidence="14">
    <location>
        <position position="800"/>
    </location>
    <ligand>
        <name>substrate</name>
    </ligand>
</feature>
<keyword evidence="10" id="KW-0067">ATP-binding</keyword>
<evidence type="ECO:0000256" key="11">
    <source>
        <dbReference type="ARBA" id="ARBA00022842"/>
    </source>
</evidence>
<evidence type="ECO:0000259" key="16">
    <source>
        <dbReference type="Pfam" id="PF00391"/>
    </source>
</evidence>
<gene>
    <name evidence="19" type="ORF">DENIS_2448</name>
</gene>
<comment type="caution">
    <text evidence="19">The sequence shown here is derived from an EMBL/GenBank/DDBJ whole genome shotgun (WGS) entry which is preliminary data.</text>
</comment>
<feature type="domain" description="Pyruvate phosphate dikinase AMP/ATP-binding" evidence="17">
    <location>
        <begin position="30"/>
        <end position="66"/>
    </location>
</feature>
<evidence type="ECO:0000256" key="3">
    <source>
        <dbReference type="ARBA" id="ARBA00007837"/>
    </source>
</evidence>
<evidence type="ECO:0000259" key="18">
    <source>
        <dbReference type="Pfam" id="PF02896"/>
    </source>
</evidence>
<keyword evidence="7 15" id="KW-0479">Metal-binding</keyword>
<evidence type="ECO:0000256" key="6">
    <source>
        <dbReference type="ARBA" id="ARBA00022679"/>
    </source>
</evidence>
<evidence type="ECO:0000256" key="1">
    <source>
        <dbReference type="ARBA" id="ARBA00001946"/>
    </source>
</evidence>
<sequence>MWKKWVYLFSEIEKAEKYTGGQWDDVRGFLGGKGSGLADMKRIGIPVPPGFTVTTEACNTFISSGGTFPRGMWDQVREALRKVEKATGKQFGGRENPLLLSCRSGAKFSMPGMMDTVLNIGLNDEVAKGLIQMTGDERFVYDAYRRLVQMFGSVVMGIPDTAFEAVIAATRKKSGATTDAGLGASDWENITEAFLRLYRHRTGGDFPEDPFAQLRLATDAVFKSWNSRRATEYRNAAGIPHTLGTAVNIMAMVFGNMGPDCATGVAMTRSGATGGPGPEGDYLLNAQGEDVVAGIRQTQDITHLRVEMPGVAAELEEIARRLESHYRDMQDLEFTVERGKLRILQTRDGKRTAMAAVRIAVDMADEGLISREEAVLRVTPDQIDFFFHPQFEKKTRTTAREAGRLLATGLNVSPGAACGMVAFDADLAEVWGKKQGKPVIMVRPETRPDDVHGMLAARGILTSRGGRTSHAALVARQFGKPAVVGAADLKIDIGRREMTAGHLVIREGDWLSVDGTVGEVYRGELETVVPNLEDPWLMKLLSWADQFRRLRVRTNADYPGDAERAREYGAEGIGLCRTEHMFFEPRRLPLLHKMIMTDLPVERKEALDALLPFQREDFEGLFRAMNGKPVVCRLIDPPLHEFLPDHVALMNELSALKIRLKNAATLEELDNLITEINSRQKILKRLESLTESNPMLGMRGVRLGILIPELTVMQVRAIFEAACNVTREGGEVYPEVMIPLTSHVNELRVQREMLEDEARRVTEARGVRIGYKFGTMIETPRAALTADEMASCAEFFSFGTNDLTQMTFGISRDDAETGFLIRYLRAGILPENPFATLDQGGVGQLMDIAIRKGRSVRPDLECGICGEHGGDPASILLCHRLGLTYVSCSPFRVPVARLVAAHAALREKRSE</sequence>
<evidence type="ECO:0000259" key="17">
    <source>
        <dbReference type="Pfam" id="PF01326"/>
    </source>
</evidence>
<dbReference type="SUPFAM" id="SSF51621">
    <property type="entry name" value="Phosphoenolpyruvate/pyruvate domain"/>
    <property type="match status" value="1"/>
</dbReference>
<dbReference type="Gene3D" id="3.30.1490.20">
    <property type="entry name" value="ATP-grasp fold, A domain"/>
    <property type="match status" value="1"/>
</dbReference>
<dbReference type="EC" id="2.7.9.1" evidence="4 12"/>
<dbReference type="Pfam" id="PF00391">
    <property type="entry name" value="PEP-utilizers"/>
    <property type="match status" value="1"/>
</dbReference>
<reference evidence="20" key="1">
    <citation type="submission" date="2017-11" db="EMBL/GenBank/DDBJ databases">
        <authorList>
            <person name="Watanabe M."/>
            <person name="Kojima H."/>
        </authorList>
    </citation>
    <scope>NUCLEOTIDE SEQUENCE [LARGE SCALE GENOMIC DNA]</scope>
    <source>
        <strain evidence="20">Tokyo 01</strain>
    </source>
</reference>
<dbReference type="PIRSF" id="PIRSF000853">
    <property type="entry name" value="PPDK"/>
    <property type="match status" value="1"/>
</dbReference>
<feature type="binding site" evidence="15">
    <location>
        <position position="778"/>
    </location>
    <ligand>
        <name>Mg(2+)</name>
        <dbReference type="ChEBI" id="CHEBI:18420"/>
    </ligand>
</feature>
<dbReference type="Gene3D" id="3.30.470.20">
    <property type="entry name" value="ATP-grasp fold, B domain"/>
    <property type="match status" value="1"/>
</dbReference>
<dbReference type="SUPFAM" id="SSF56059">
    <property type="entry name" value="Glutathione synthetase ATP-binding domain-like"/>
    <property type="match status" value="1"/>
</dbReference>
<dbReference type="Gene3D" id="3.20.20.60">
    <property type="entry name" value="Phosphoenolpyruvate-binding domains"/>
    <property type="match status" value="1"/>
</dbReference>
<feature type="binding site" evidence="14">
    <location>
        <position position="801"/>
    </location>
    <ligand>
        <name>substrate</name>
    </ligand>
</feature>
<keyword evidence="9 19" id="KW-0418">Kinase</keyword>
<keyword evidence="20" id="KW-1185">Reference proteome</keyword>
<dbReference type="InterPro" id="IPR010121">
    <property type="entry name" value="Pyruvate_phosphate_dikinase"/>
</dbReference>
<dbReference type="AlphaFoldDB" id="A0A401FX00"/>
<organism evidence="19 20">
    <name type="scientific">Desulfonema ishimotonii</name>
    <dbReference type="NCBI Taxonomy" id="45657"/>
    <lineage>
        <taxon>Bacteria</taxon>
        <taxon>Pseudomonadati</taxon>
        <taxon>Thermodesulfobacteriota</taxon>
        <taxon>Desulfobacteria</taxon>
        <taxon>Desulfobacterales</taxon>
        <taxon>Desulfococcaceae</taxon>
        <taxon>Desulfonema</taxon>
    </lineage>
</organism>
<feature type="binding site" evidence="14">
    <location>
        <position position="633"/>
    </location>
    <ligand>
        <name>substrate</name>
    </ligand>
</feature>
<dbReference type="OrthoDB" id="9765468at2"/>
<comment type="catalytic activity">
    <reaction evidence="12">
        <text>pyruvate + phosphate + ATP = phosphoenolpyruvate + AMP + diphosphate + H(+)</text>
        <dbReference type="Rhea" id="RHEA:10756"/>
        <dbReference type="ChEBI" id="CHEBI:15361"/>
        <dbReference type="ChEBI" id="CHEBI:15378"/>
        <dbReference type="ChEBI" id="CHEBI:30616"/>
        <dbReference type="ChEBI" id="CHEBI:33019"/>
        <dbReference type="ChEBI" id="CHEBI:43474"/>
        <dbReference type="ChEBI" id="CHEBI:58702"/>
        <dbReference type="ChEBI" id="CHEBI:456215"/>
        <dbReference type="EC" id="2.7.9.1"/>
    </reaction>
</comment>
<keyword evidence="11 15" id="KW-0460">Magnesium</keyword>
<evidence type="ECO:0000256" key="2">
    <source>
        <dbReference type="ARBA" id="ARBA00003144"/>
    </source>
</evidence>
<dbReference type="GO" id="GO:0050242">
    <property type="term" value="F:pyruvate, phosphate dikinase activity"/>
    <property type="evidence" value="ECO:0007669"/>
    <property type="project" value="UniProtKB-UniRule"/>
</dbReference>
<dbReference type="GO" id="GO:0005524">
    <property type="term" value="F:ATP binding"/>
    <property type="evidence" value="ECO:0007669"/>
    <property type="project" value="UniProtKB-UniRule"/>
</dbReference>
<feature type="binding site" evidence="14">
    <location>
        <position position="799"/>
    </location>
    <ligand>
        <name>substrate</name>
    </ligand>
</feature>
<dbReference type="GO" id="GO:0046872">
    <property type="term" value="F:metal ion binding"/>
    <property type="evidence" value="ECO:0007669"/>
    <property type="project" value="UniProtKB-UniRule"/>
</dbReference>
<evidence type="ECO:0000256" key="9">
    <source>
        <dbReference type="ARBA" id="ARBA00022777"/>
    </source>
</evidence>
<evidence type="ECO:0000256" key="13">
    <source>
        <dbReference type="PIRSR" id="PIRSR000853-1"/>
    </source>
</evidence>
<dbReference type="Proteomes" id="UP000288096">
    <property type="component" value="Unassembled WGS sequence"/>
</dbReference>
<feature type="binding site" evidence="14">
    <location>
        <position position="778"/>
    </location>
    <ligand>
        <name>substrate</name>
    </ligand>
</feature>
<feature type="domain" description="Pyruvate phosphate dikinase AMP/ATP-binding" evidence="17">
    <location>
        <begin position="313"/>
        <end position="365"/>
    </location>
</feature>
<reference evidence="20" key="2">
    <citation type="submission" date="2019-01" db="EMBL/GenBank/DDBJ databases">
        <title>Genome sequence of Desulfonema ishimotonii strain Tokyo 01.</title>
        <authorList>
            <person name="Fukui M."/>
        </authorList>
    </citation>
    <scope>NUCLEOTIDE SEQUENCE [LARGE SCALE GENOMIC DNA]</scope>
    <source>
        <strain evidence="20">Tokyo 01</strain>
    </source>
</reference>
<evidence type="ECO:0000256" key="8">
    <source>
        <dbReference type="ARBA" id="ARBA00022741"/>
    </source>
</evidence>
<comment type="similarity">
    <text evidence="3 12">Belongs to the PEP-utilizing enzyme family.</text>
</comment>
<dbReference type="InterPro" id="IPR015813">
    <property type="entry name" value="Pyrv/PenolPyrv_kinase-like_dom"/>
</dbReference>
<dbReference type="GO" id="GO:0016301">
    <property type="term" value="F:kinase activity"/>
    <property type="evidence" value="ECO:0007669"/>
    <property type="project" value="UniProtKB-UniRule"/>
</dbReference>
<dbReference type="NCBIfam" id="TIGR01828">
    <property type="entry name" value="pyru_phos_dikin"/>
    <property type="match status" value="1"/>
</dbReference>
<keyword evidence="19" id="KW-0670">Pyruvate</keyword>
<evidence type="ECO:0000256" key="10">
    <source>
        <dbReference type="ARBA" id="ARBA00022840"/>
    </source>
</evidence>
<evidence type="ECO:0000313" key="20">
    <source>
        <dbReference type="Proteomes" id="UP000288096"/>
    </source>
</evidence>
<feature type="active site" description="Tele-phosphohistidine intermediate" evidence="13">
    <location>
        <position position="470"/>
    </location>
</feature>
<evidence type="ECO:0000313" key="19">
    <source>
        <dbReference type="EMBL" id="GBC61486.1"/>
    </source>
</evidence>
<dbReference type="Gene3D" id="3.50.30.10">
    <property type="entry name" value="Phosphohistidine domain"/>
    <property type="match status" value="1"/>
</dbReference>
<protein>
    <recommendedName>
        <fullName evidence="5 12">Pyruvate, phosphate dikinase</fullName>
        <ecNumber evidence="4 12">2.7.9.1</ecNumber>
    </recommendedName>
</protein>
<dbReference type="InterPro" id="IPR018274">
    <property type="entry name" value="PEP_util_AS"/>
</dbReference>
<feature type="domain" description="PEP-utilising enzyme C-terminal" evidence="18">
    <location>
        <begin position="539"/>
        <end position="903"/>
    </location>
</feature>
<dbReference type="PROSITE" id="PS00742">
    <property type="entry name" value="PEP_ENZYMES_2"/>
    <property type="match status" value="1"/>
</dbReference>
<keyword evidence="8" id="KW-0547">Nucleotide-binding</keyword>
<dbReference type="InterPro" id="IPR000121">
    <property type="entry name" value="PEP_util_C"/>
</dbReference>
<dbReference type="SUPFAM" id="SSF52009">
    <property type="entry name" value="Phosphohistidine domain"/>
    <property type="match status" value="1"/>
</dbReference>
<name>A0A401FX00_9BACT</name>
<dbReference type="InterPro" id="IPR013815">
    <property type="entry name" value="ATP_grasp_subdomain_1"/>
</dbReference>
<evidence type="ECO:0000256" key="7">
    <source>
        <dbReference type="ARBA" id="ARBA00022723"/>
    </source>
</evidence>
<keyword evidence="6" id="KW-0808">Transferase</keyword>
<dbReference type="InterPro" id="IPR036637">
    <property type="entry name" value="Phosphohistidine_dom_sf"/>
</dbReference>
<dbReference type="Gene3D" id="1.20.80.30">
    <property type="match status" value="1"/>
</dbReference>
<feature type="binding site" evidence="15">
    <location>
        <position position="802"/>
    </location>
    <ligand>
        <name>Mg(2+)</name>
        <dbReference type="ChEBI" id="CHEBI:18420"/>
    </ligand>
</feature>
<accession>A0A401FX00</accession>
<evidence type="ECO:0000256" key="12">
    <source>
        <dbReference type="PIRNR" id="PIRNR000853"/>
    </source>
</evidence>
<dbReference type="NCBIfam" id="NF004531">
    <property type="entry name" value="PRK05878.1"/>
    <property type="match status" value="1"/>
</dbReference>
<comment type="function">
    <text evidence="2">Catalyzes the reversible phosphorylation of pyruvate and phosphate.</text>
</comment>
<dbReference type="RefSeq" id="WP_124328771.1">
    <property type="nucleotide sequence ID" value="NZ_BEXT01000001.1"/>
</dbReference>
<evidence type="ECO:0000256" key="4">
    <source>
        <dbReference type="ARBA" id="ARBA00011994"/>
    </source>
</evidence>
<feature type="binding site" evidence="14">
    <location>
        <position position="802"/>
    </location>
    <ligand>
        <name>substrate</name>
    </ligand>
</feature>
<feature type="domain" description="Pyruvate phosphate dikinase AMP/ATP-binding" evidence="17">
    <location>
        <begin position="73"/>
        <end position="303"/>
    </location>
</feature>
<dbReference type="EMBL" id="BEXT01000001">
    <property type="protein sequence ID" value="GBC61486.1"/>
    <property type="molecule type" value="Genomic_DNA"/>
</dbReference>
<dbReference type="InterPro" id="IPR008279">
    <property type="entry name" value="PEP-util_enz_mobile_dom"/>
</dbReference>